<sequence length="53" mass="6389">MRPKRYKAILVEFMSFHDECNYSADATFTREDLLKISPEGVCRWTNYRHDIHP</sequence>
<evidence type="ECO:0000313" key="2">
    <source>
        <dbReference type="Proteomes" id="UP000434957"/>
    </source>
</evidence>
<evidence type="ECO:0000313" key="1">
    <source>
        <dbReference type="EMBL" id="KAE9298984.1"/>
    </source>
</evidence>
<keyword evidence="2" id="KW-1185">Reference proteome</keyword>
<dbReference type="EMBL" id="QXFT01002394">
    <property type="protein sequence ID" value="KAE9298984.1"/>
    <property type="molecule type" value="Genomic_DNA"/>
</dbReference>
<reference evidence="1 2" key="1">
    <citation type="submission" date="2018-08" db="EMBL/GenBank/DDBJ databases">
        <title>Genomic investigation of the strawberry pathogen Phytophthora fragariae indicates pathogenicity is determined by transcriptional variation in three key races.</title>
        <authorList>
            <person name="Adams T.M."/>
            <person name="Armitage A.D."/>
            <person name="Sobczyk M.K."/>
            <person name="Bates H.J."/>
            <person name="Dunwell J.M."/>
            <person name="Nellist C.F."/>
            <person name="Harrison R.J."/>
        </authorList>
    </citation>
    <scope>NUCLEOTIDE SEQUENCE [LARGE SCALE GENOMIC DNA]</scope>
    <source>
        <strain evidence="1 2">SCRP333</strain>
    </source>
</reference>
<protein>
    <submittedName>
        <fullName evidence="1">Uncharacterized protein</fullName>
    </submittedName>
</protein>
<organism evidence="1 2">
    <name type="scientific">Phytophthora rubi</name>
    <dbReference type="NCBI Taxonomy" id="129364"/>
    <lineage>
        <taxon>Eukaryota</taxon>
        <taxon>Sar</taxon>
        <taxon>Stramenopiles</taxon>
        <taxon>Oomycota</taxon>
        <taxon>Peronosporomycetes</taxon>
        <taxon>Peronosporales</taxon>
        <taxon>Peronosporaceae</taxon>
        <taxon>Phytophthora</taxon>
    </lineage>
</organism>
<proteinExistence type="predicted"/>
<dbReference type="Proteomes" id="UP000434957">
    <property type="component" value="Unassembled WGS sequence"/>
</dbReference>
<comment type="caution">
    <text evidence="1">The sequence shown here is derived from an EMBL/GenBank/DDBJ whole genome shotgun (WGS) entry which is preliminary data.</text>
</comment>
<name>A0A6A4CZ33_9STRA</name>
<gene>
    <name evidence="1" type="ORF">PR003_g23109</name>
</gene>
<accession>A0A6A4CZ33</accession>
<dbReference type="AlphaFoldDB" id="A0A6A4CZ33"/>